<dbReference type="RefSeq" id="WP_404676334.1">
    <property type="nucleotide sequence ID" value="NZ_JBJDOT010000038.1"/>
</dbReference>
<evidence type="ECO:0000313" key="2">
    <source>
        <dbReference type="EMBL" id="MFK3866191.1"/>
    </source>
</evidence>
<name>A0ABW8L2C4_9GAMM</name>
<gene>
    <name evidence="2" type="ORF">ACI2JU_20280</name>
</gene>
<organism evidence="2 3">
    <name type="scientific">Pseudoalteromonas rhizosphaerae</name>
    <dbReference type="NCBI Taxonomy" id="2518973"/>
    <lineage>
        <taxon>Bacteria</taxon>
        <taxon>Pseudomonadati</taxon>
        <taxon>Pseudomonadota</taxon>
        <taxon>Gammaproteobacteria</taxon>
        <taxon>Alteromonadales</taxon>
        <taxon>Pseudoalteromonadaceae</taxon>
        <taxon>Pseudoalteromonas</taxon>
    </lineage>
</organism>
<evidence type="ECO:0000313" key="3">
    <source>
        <dbReference type="Proteomes" id="UP001620262"/>
    </source>
</evidence>
<evidence type="ECO:0000256" key="1">
    <source>
        <dbReference type="SAM" id="SignalP"/>
    </source>
</evidence>
<reference evidence="2 3" key="1">
    <citation type="submission" date="2024-11" db="EMBL/GenBank/DDBJ databases">
        <title>The Natural Products Discovery Center: Release of the First 8490 Sequenced Strains for Exploring Actinobacteria Biosynthetic Diversity.</title>
        <authorList>
            <person name="Kalkreuter E."/>
            <person name="Kautsar S.A."/>
            <person name="Yang D."/>
            <person name="Bader C.D."/>
            <person name="Teijaro C.N."/>
            <person name="Fluegel L."/>
            <person name="Davis C.M."/>
            <person name="Simpson J.R."/>
            <person name="Lauterbach L."/>
            <person name="Steele A.D."/>
            <person name="Gui C."/>
            <person name="Meng S."/>
            <person name="Li G."/>
            <person name="Viehrig K."/>
            <person name="Ye F."/>
            <person name="Su P."/>
            <person name="Kiefer A.F."/>
            <person name="Nichols A."/>
            <person name="Cepeda A.J."/>
            <person name="Yan W."/>
            <person name="Fan B."/>
            <person name="Jiang Y."/>
            <person name="Adhikari A."/>
            <person name="Zheng C.-J."/>
            <person name="Schuster L."/>
            <person name="Cowan T.M."/>
            <person name="Smanski M.J."/>
            <person name="Chevrette M.G."/>
            <person name="De Carvalho L.P.S."/>
            <person name="Shen B."/>
        </authorList>
    </citation>
    <scope>NUCLEOTIDE SEQUENCE [LARGE SCALE GENOMIC DNA]</scope>
    <source>
        <strain evidence="2 3">NPDC078403</strain>
    </source>
</reference>
<feature type="chain" id="PRO_5045852901" description="Outer membrane protein beta-barrel domain-containing protein" evidence="1">
    <location>
        <begin position="22"/>
        <end position="172"/>
    </location>
</feature>
<sequence length="172" mass="18336">MTLNKLCLGALLTICTFSSNANDVNFSIGGGYPYFVIPEVSLSAAQGTQRWYANYKIGLDDGFSVGFEHALTSDKKHALGLVVGAIGAQDDGRECPDTDDKDIGEAFGNIFGCALSGMFDTETTNGVGVSYSYLFSGLNEGGWRVRFELGYGEGSNSNEKRADGGVSISYEF</sequence>
<keyword evidence="3" id="KW-1185">Reference proteome</keyword>
<evidence type="ECO:0008006" key="4">
    <source>
        <dbReference type="Google" id="ProtNLM"/>
    </source>
</evidence>
<protein>
    <recommendedName>
        <fullName evidence="4">Outer membrane protein beta-barrel domain-containing protein</fullName>
    </recommendedName>
</protein>
<feature type="signal peptide" evidence="1">
    <location>
        <begin position="1"/>
        <end position="21"/>
    </location>
</feature>
<proteinExistence type="predicted"/>
<keyword evidence="1" id="KW-0732">Signal</keyword>
<accession>A0ABW8L2C4</accession>
<dbReference type="Proteomes" id="UP001620262">
    <property type="component" value="Unassembled WGS sequence"/>
</dbReference>
<comment type="caution">
    <text evidence="2">The sequence shown here is derived from an EMBL/GenBank/DDBJ whole genome shotgun (WGS) entry which is preliminary data.</text>
</comment>
<dbReference type="EMBL" id="JBJDOT010000038">
    <property type="protein sequence ID" value="MFK3866191.1"/>
    <property type="molecule type" value="Genomic_DNA"/>
</dbReference>